<proteinExistence type="predicted"/>
<evidence type="ECO:0000313" key="2">
    <source>
        <dbReference type="Proteomes" id="UP001140011"/>
    </source>
</evidence>
<dbReference type="OrthoDB" id="5513640at2759"/>
<dbReference type="AlphaFoldDB" id="A0A9W8LB22"/>
<dbReference type="Proteomes" id="UP001140011">
    <property type="component" value="Unassembled WGS sequence"/>
</dbReference>
<protein>
    <submittedName>
        <fullName evidence="1">Uncharacterized protein</fullName>
    </submittedName>
</protein>
<comment type="caution">
    <text evidence="1">The sequence shown here is derived from an EMBL/GenBank/DDBJ whole genome shotgun (WGS) entry which is preliminary data.</text>
</comment>
<reference evidence="1" key="1">
    <citation type="submission" date="2022-07" db="EMBL/GenBank/DDBJ databases">
        <title>Phylogenomic reconstructions and comparative analyses of Kickxellomycotina fungi.</title>
        <authorList>
            <person name="Reynolds N.K."/>
            <person name="Stajich J.E."/>
            <person name="Barry K."/>
            <person name="Grigoriev I.V."/>
            <person name="Crous P."/>
            <person name="Smith M.E."/>
        </authorList>
    </citation>
    <scope>NUCLEOTIDE SEQUENCE</scope>
    <source>
        <strain evidence="1">BCRC 34297</strain>
    </source>
</reference>
<dbReference type="EMBL" id="JANBUH010000139">
    <property type="protein sequence ID" value="KAJ2754116.1"/>
    <property type="molecule type" value="Genomic_DNA"/>
</dbReference>
<sequence length="169" mass="19039">MFSVLGTQTEILDCLRSDNFYSRTMLFCNTRSPSDILVEVYRIPTPGVPMLPLRRLFDAWFSKNRQLVVRPASHSVSLNDYQRPLLKVHAPQGITLVEVARILEETGFRGELDLTRNKAVNISVMGRSRSASLLAMAQSLDDIDNNDPTACQLPPYQRSEDGMPPPYTP</sequence>
<organism evidence="1 2">
    <name type="scientific">Coemansia pectinata</name>
    <dbReference type="NCBI Taxonomy" id="1052879"/>
    <lineage>
        <taxon>Eukaryota</taxon>
        <taxon>Fungi</taxon>
        <taxon>Fungi incertae sedis</taxon>
        <taxon>Zoopagomycota</taxon>
        <taxon>Kickxellomycotina</taxon>
        <taxon>Kickxellomycetes</taxon>
        <taxon>Kickxellales</taxon>
        <taxon>Kickxellaceae</taxon>
        <taxon>Coemansia</taxon>
    </lineage>
</organism>
<accession>A0A9W8LB22</accession>
<name>A0A9W8LB22_9FUNG</name>
<gene>
    <name evidence="1" type="ORF">GGI19_002646</name>
</gene>
<keyword evidence="2" id="KW-1185">Reference proteome</keyword>
<evidence type="ECO:0000313" key="1">
    <source>
        <dbReference type="EMBL" id="KAJ2754116.1"/>
    </source>
</evidence>